<dbReference type="GO" id="GO:0005524">
    <property type="term" value="F:ATP binding"/>
    <property type="evidence" value="ECO:0007669"/>
    <property type="project" value="UniProtKB-KW"/>
</dbReference>
<dbReference type="Gene3D" id="3.30.470.160">
    <property type="entry name" value="Inositol polyphosphate kinase"/>
    <property type="match status" value="1"/>
</dbReference>
<name>A0A8K0CBE3_IGNLU</name>
<dbReference type="Proteomes" id="UP000801492">
    <property type="component" value="Unassembled WGS sequence"/>
</dbReference>
<dbReference type="GO" id="GO:0005737">
    <property type="term" value="C:cytoplasm"/>
    <property type="evidence" value="ECO:0007669"/>
    <property type="project" value="TreeGrafter"/>
</dbReference>
<evidence type="ECO:0000313" key="10">
    <source>
        <dbReference type="Proteomes" id="UP000801492"/>
    </source>
</evidence>
<sequence>MGKSDIVHLKPGRIEMSEKDRPKLFTIGPSQKDPDDCELIKNQTSFPPGMELLTNQVAGHMNNGKTLGMLREDGTVLKPITKPLNGQTEIDFYEELEKTREDTLLELKEFVPKYYGTKTITINNKEIKCIVLEDLTKNFKEPCIMDIKIGKRTWDPLASYEKIISEDKKYQDTKRELGICIPGFLIHKISNGRSCRYGKEFGKKLNTETIKEALKTFLNADSGLSRELLLQLLVDLWRILHWARRQRNIRLFSSSLLLIYDAKRLKQYISNNNVGLSKSSSYTPCTNTNRSVHLYKPLSLMKLNDDCPCTGFSGQFTKEGPILKSTPSTKLARFATTTTTNTNSDHPWQKHISKLRRVHSFQNNYDKDLQKMRKDYTHMLDDLVNEQRNEVWTSVKMIDFAHVFPAEHAEVDKNYLEGIENLIKILESFLSETVNT</sequence>
<evidence type="ECO:0000256" key="4">
    <source>
        <dbReference type="ARBA" id="ARBA00022777"/>
    </source>
</evidence>
<reference evidence="9" key="1">
    <citation type="submission" date="2019-08" db="EMBL/GenBank/DDBJ databases">
        <title>The genome of the North American firefly Photinus pyralis.</title>
        <authorList>
            <consortium name="Photinus pyralis genome working group"/>
            <person name="Fallon T.R."/>
            <person name="Sander Lower S.E."/>
            <person name="Weng J.-K."/>
        </authorList>
    </citation>
    <scope>NUCLEOTIDE SEQUENCE</scope>
    <source>
        <strain evidence="9">TRF0915ILg1</strain>
        <tissue evidence="9">Whole body</tissue>
    </source>
</reference>
<dbReference type="SUPFAM" id="SSF56104">
    <property type="entry name" value="SAICAR synthase-like"/>
    <property type="match status" value="1"/>
</dbReference>
<keyword evidence="2 8" id="KW-0808">Transferase</keyword>
<comment type="similarity">
    <text evidence="1 8">Belongs to the inositol phosphokinase (IPK) family.</text>
</comment>
<keyword evidence="5" id="KW-0067">ATP-binding</keyword>
<dbReference type="EC" id="2.7.-.-" evidence="8"/>
<evidence type="ECO:0000256" key="5">
    <source>
        <dbReference type="ARBA" id="ARBA00022840"/>
    </source>
</evidence>
<dbReference type="GO" id="GO:0051765">
    <property type="term" value="F:inositol tetrakisphosphate kinase activity"/>
    <property type="evidence" value="ECO:0007669"/>
    <property type="project" value="TreeGrafter"/>
</dbReference>
<dbReference type="AlphaFoldDB" id="A0A8K0CBE3"/>
<proteinExistence type="inferred from homology"/>
<dbReference type="EMBL" id="VTPC01090949">
    <property type="protein sequence ID" value="KAF2880585.1"/>
    <property type="molecule type" value="Genomic_DNA"/>
</dbReference>
<evidence type="ECO:0000313" key="9">
    <source>
        <dbReference type="EMBL" id="KAF2880585.1"/>
    </source>
</evidence>
<protein>
    <recommendedName>
        <fullName evidence="8">Kinase</fullName>
        <ecNumber evidence="8">2.7.-.-</ecNumber>
    </recommendedName>
</protein>
<dbReference type="GO" id="GO:0008440">
    <property type="term" value="F:inositol-1,4,5-trisphosphate 3-kinase activity"/>
    <property type="evidence" value="ECO:0007669"/>
    <property type="project" value="TreeGrafter"/>
</dbReference>
<keyword evidence="4 8" id="KW-0418">Kinase</keyword>
<keyword evidence="10" id="KW-1185">Reference proteome</keyword>
<evidence type="ECO:0000256" key="8">
    <source>
        <dbReference type="RuleBase" id="RU363090"/>
    </source>
</evidence>
<evidence type="ECO:0000256" key="3">
    <source>
        <dbReference type="ARBA" id="ARBA00022741"/>
    </source>
</evidence>
<evidence type="ECO:0000256" key="1">
    <source>
        <dbReference type="ARBA" id="ARBA00007374"/>
    </source>
</evidence>
<dbReference type="OrthoDB" id="5958943at2759"/>
<dbReference type="InterPro" id="IPR005522">
    <property type="entry name" value="IPK"/>
</dbReference>
<comment type="caution">
    <text evidence="9">The sequence shown here is derived from an EMBL/GenBank/DDBJ whole genome shotgun (WGS) entry which is preliminary data.</text>
</comment>
<dbReference type="PANTHER" id="PTHR12400:SF51">
    <property type="entry name" value="INOSITOL POLYPHOSPHATE MULTIKINASE"/>
    <property type="match status" value="1"/>
</dbReference>
<dbReference type="PANTHER" id="PTHR12400">
    <property type="entry name" value="INOSITOL POLYPHOSPHATE KINASE"/>
    <property type="match status" value="1"/>
</dbReference>
<comment type="catalytic activity">
    <reaction evidence="7">
        <text>1D-myo-inositol 1,3,4,6-tetrakisphosphate + ATP = 1D-myo-inositol 1,3,4,5,6-pentakisphosphate + ADP + H(+)</text>
        <dbReference type="Rhea" id="RHEA:12717"/>
        <dbReference type="ChEBI" id="CHEBI:15378"/>
        <dbReference type="ChEBI" id="CHEBI:30616"/>
        <dbReference type="ChEBI" id="CHEBI:57660"/>
        <dbReference type="ChEBI" id="CHEBI:57733"/>
        <dbReference type="ChEBI" id="CHEBI:456216"/>
        <dbReference type="EC" id="2.7.1.140"/>
    </reaction>
</comment>
<dbReference type="GO" id="GO:0032958">
    <property type="term" value="P:inositol phosphate biosynthetic process"/>
    <property type="evidence" value="ECO:0007669"/>
    <property type="project" value="InterPro"/>
</dbReference>
<dbReference type="Pfam" id="PF03770">
    <property type="entry name" value="IPK"/>
    <property type="match status" value="1"/>
</dbReference>
<dbReference type="InterPro" id="IPR038286">
    <property type="entry name" value="IPK_sf"/>
</dbReference>
<evidence type="ECO:0000256" key="6">
    <source>
        <dbReference type="ARBA" id="ARBA00036164"/>
    </source>
</evidence>
<organism evidence="9 10">
    <name type="scientific">Ignelater luminosus</name>
    <name type="common">Cucubano</name>
    <name type="synonym">Pyrophorus luminosus</name>
    <dbReference type="NCBI Taxonomy" id="2038154"/>
    <lineage>
        <taxon>Eukaryota</taxon>
        <taxon>Metazoa</taxon>
        <taxon>Ecdysozoa</taxon>
        <taxon>Arthropoda</taxon>
        <taxon>Hexapoda</taxon>
        <taxon>Insecta</taxon>
        <taxon>Pterygota</taxon>
        <taxon>Neoptera</taxon>
        <taxon>Endopterygota</taxon>
        <taxon>Coleoptera</taxon>
        <taxon>Polyphaga</taxon>
        <taxon>Elateriformia</taxon>
        <taxon>Elateroidea</taxon>
        <taxon>Elateridae</taxon>
        <taxon>Agrypninae</taxon>
        <taxon>Pyrophorini</taxon>
        <taxon>Ignelater</taxon>
    </lineage>
</organism>
<evidence type="ECO:0000256" key="7">
    <source>
        <dbReference type="ARBA" id="ARBA00036525"/>
    </source>
</evidence>
<keyword evidence="3" id="KW-0547">Nucleotide-binding</keyword>
<evidence type="ECO:0000256" key="2">
    <source>
        <dbReference type="ARBA" id="ARBA00022679"/>
    </source>
</evidence>
<comment type="catalytic activity">
    <reaction evidence="6">
        <text>1D-myo-inositol 1,4,5-trisphosphate + 2 ATP = 1D-myo-inositol 1,3,4,5,6-pentakisphosphate + 2 ADP + 2 H(+)</text>
        <dbReference type="Rhea" id="RHEA:32359"/>
        <dbReference type="ChEBI" id="CHEBI:15378"/>
        <dbReference type="ChEBI" id="CHEBI:30616"/>
        <dbReference type="ChEBI" id="CHEBI:57733"/>
        <dbReference type="ChEBI" id="CHEBI:203600"/>
        <dbReference type="ChEBI" id="CHEBI:456216"/>
        <dbReference type="EC" id="2.7.1.151"/>
    </reaction>
</comment>
<dbReference type="GO" id="GO:0005634">
    <property type="term" value="C:nucleus"/>
    <property type="evidence" value="ECO:0007669"/>
    <property type="project" value="TreeGrafter"/>
</dbReference>
<accession>A0A8K0CBE3</accession>
<gene>
    <name evidence="9" type="ORF">ILUMI_25596</name>
</gene>